<evidence type="ECO:0000313" key="9">
    <source>
        <dbReference type="EMBL" id="KAJ5603411.1"/>
    </source>
</evidence>
<protein>
    <recommendedName>
        <fullName evidence="1">non-specific serine/threonine protein kinase</fullName>
        <ecNumber evidence="1">2.7.11.1</ecNumber>
    </recommendedName>
</protein>
<dbReference type="Proteomes" id="UP001213799">
    <property type="component" value="Unassembled WGS sequence"/>
</dbReference>
<dbReference type="InterPro" id="IPR001242">
    <property type="entry name" value="Condensation_dom"/>
</dbReference>
<evidence type="ECO:0000259" key="8">
    <source>
        <dbReference type="PROSITE" id="PS50075"/>
    </source>
</evidence>
<dbReference type="SUPFAM" id="SSF47336">
    <property type="entry name" value="ACP-like"/>
    <property type="match status" value="1"/>
</dbReference>
<dbReference type="RefSeq" id="XP_056753209.1">
    <property type="nucleotide sequence ID" value="XM_056897424.1"/>
</dbReference>
<dbReference type="SUPFAM" id="SSF56801">
    <property type="entry name" value="Acetyl-CoA synthetase-like"/>
    <property type="match status" value="1"/>
</dbReference>
<dbReference type="SUPFAM" id="SSF56112">
    <property type="entry name" value="Protein kinase-like (PK-like)"/>
    <property type="match status" value="1"/>
</dbReference>
<evidence type="ECO:0000313" key="10">
    <source>
        <dbReference type="Proteomes" id="UP001213799"/>
    </source>
</evidence>
<evidence type="ECO:0000256" key="7">
    <source>
        <dbReference type="ARBA" id="ARBA00048679"/>
    </source>
</evidence>
<dbReference type="Gene3D" id="3.30.300.30">
    <property type="match status" value="1"/>
</dbReference>
<dbReference type="InterPro" id="IPR000873">
    <property type="entry name" value="AMP-dep_synth/lig_dom"/>
</dbReference>
<evidence type="ECO:0000256" key="4">
    <source>
        <dbReference type="ARBA" id="ARBA00022598"/>
    </source>
</evidence>
<sequence length="1496" mass="166093">MSASQENAEDARFIDILAHLPYACSAVERLAGGSVNCICRGLLLDPLPDGSRSVVIRQCSDATRSAAELAFLHMAKDTGAFQPVLDNGVSVRPVHLYHFIPKLQIQLFEDKVDSQLLKSFLLSPPSEPIIQDQIMSIGEAIGRWLACFHDWGRSRIEEQILKIFRRNEDLHCKTPSPLYEAVANQCEDKILRQAVLAALTKKDQRVQGVIHGDFSPRNILIKYSSLPVDTELTVIDWETITYENQLHDFANMMAVTYIQHHFSGVGSFGPLIQGYPATINALAVAWGIVLTTFTNSTDVLFGLVRPSYSDVQPCILRLQPEDSVTTALNQGDDIINAPDKTLQSTGTFHNILVIRKDGEEIFVPKVNTCPLQIHCRIQPDAIMIQAIFDGEILVPELLRAILFQLRHVYTGIIHNPETTIADVQGSSPESIEKILQWNAETLPQCVEKLAHHLIEERCREQPLAPAISAWDGTLTFGELDEQASKIAARLVASGVGPDRFVGLLMEKSMWTTVAIFAVLKAGGCFYLLDASQPAQRLAVMCRKAQPRLVLASAKHEALAEQLEVPIWVVPRDLETGELPAVESQQLATVHPRNIMYAGFTSGSTGEPKGFAMDHTAFASGLTNYAQQLSLSPQSRVLQYASYAFIVSLTDQLAPLTQGACICVPSEPQLQNDLLGAIRHHEANWLKLTPSVLRLLDPGDLSGLKTLVMVGEPMSATELAKWQHSGVNLLSLYGMSENSKGCCYGSRNEPGCDVRQFKRPLCATPWVVSPHDPEILMPIGAEGELLLEGPCLSRGYMNNPEQNWMTFLHDPAWLKQVRPDSNSRFLRTGDLVKYNPQDGTLHLLGRKGTGMVKIRGQRIELAEIEHHLCPQFNTHEPSVVDVVVPSDDTAQNPLLVAFVPIGKQQSTLQRDGIIEGLFASPTQDFRQKARNALSNLHQSLPSFMVPPAIVATVALPQTATGKLNRRVLREEASKLSRKDLLAYISHDSVHQDPITPQETLLQTVCSQVLNLPLVTVGMQSNFFDLGGNSITARELVTKCRQSGLYIAVADIFRASSLLSLAECHQKDDISVPDEAYDPFKAVRDEFLANLPAPLTEDQIEDAFPTLEEQHTLASTHMLDYHLYELKGPVDLLQLHRACQAVVDEHTILRSIFIPFREDILQVILRRVDVPFAVHPSGDQSAQSWAKSFCEAELQKRYHADEPRVEFKLVQDAPDHSILIIRLLHAQYDAIGLQKLVSDLWAKYDNQEARIESDFSAYARECFRQRTPEAYAFWGNLLQDSQVTPVPFPIVPVVGEKSVGFEREVSLPTPPAGITMATAIKVAWATVLQEWTGSSDVVFGQLITARSLLLPGIEEVLGPCTNTIPVRVQRTLKSDTPRELLRAVQSQHAESIGFETIGWNDIVGNCTKWSSGVKPGSVVVFQNYNKNVRTQFGQLSCQKSTQFFNLPPEDVVWLLVFPTSTTTLFVIESSNSILRENEVDILLDRFCEVLGEVCSRKE</sequence>
<name>A0AAD6E7K2_9EURO</name>
<dbReference type="GO" id="GO:0016874">
    <property type="term" value="F:ligase activity"/>
    <property type="evidence" value="ECO:0007669"/>
    <property type="project" value="UniProtKB-KW"/>
</dbReference>
<dbReference type="InterPro" id="IPR045851">
    <property type="entry name" value="AMP-bd_C_sf"/>
</dbReference>
<dbReference type="Gene3D" id="3.30.559.10">
    <property type="entry name" value="Chloramphenicol acetyltransferase-like domain"/>
    <property type="match status" value="1"/>
</dbReference>
<evidence type="ECO:0000256" key="5">
    <source>
        <dbReference type="ARBA" id="ARBA00029454"/>
    </source>
</evidence>
<gene>
    <name evidence="9" type="ORF">N7537_006367</name>
</gene>
<keyword evidence="4" id="KW-0436">Ligase</keyword>
<dbReference type="InterPro" id="IPR023213">
    <property type="entry name" value="CAT-like_dom_sf"/>
</dbReference>
<dbReference type="Pfam" id="PF00550">
    <property type="entry name" value="PP-binding"/>
    <property type="match status" value="1"/>
</dbReference>
<dbReference type="GO" id="GO:0044550">
    <property type="term" value="P:secondary metabolite biosynthetic process"/>
    <property type="evidence" value="ECO:0007669"/>
    <property type="project" value="TreeGrafter"/>
</dbReference>
<evidence type="ECO:0000256" key="2">
    <source>
        <dbReference type="ARBA" id="ARBA00022450"/>
    </source>
</evidence>
<keyword evidence="2" id="KW-0596">Phosphopantetheine</keyword>
<reference evidence="9" key="1">
    <citation type="journal article" date="2023" name="IMA Fungus">
        <title>Comparative genomic study of the Penicillium genus elucidates a diverse pangenome and 15 lateral gene transfer events.</title>
        <authorList>
            <person name="Petersen C."/>
            <person name="Sorensen T."/>
            <person name="Nielsen M.R."/>
            <person name="Sondergaard T.E."/>
            <person name="Sorensen J.L."/>
            <person name="Fitzpatrick D.A."/>
            <person name="Frisvad J.C."/>
            <person name="Nielsen K.L."/>
        </authorList>
    </citation>
    <scope>NUCLEOTIDE SEQUENCE</scope>
    <source>
        <strain evidence="9">IBT 12815</strain>
    </source>
</reference>
<organism evidence="9 10">
    <name type="scientific">Penicillium hordei</name>
    <dbReference type="NCBI Taxonomy" id="40994"/>
    <lineage>
        <taxon>Eukaryota</taxon>
        <taxon>Fungi</taxon>
        <taxon>Dikarya</taxon>
        <taxon>Ascomycota</taxon>
        <taxon>Pezizomycotina</taxon>
        <taxon>Eurotiomycetes</taxon>
        <taxon>Eurotiomycetidae</taxon>
        <taxon>Eurotiales</taxon>
        <taxon>Aspergillaceae</taxon>
        <taxon>Penicillium</taxon>
    </lineage>
</organism>
<dbReference type="PANTHER" id="PTHR45527">
    <property type="entry name" value="NONRIBOSOMAL PEPTIDE SYNTHETASE"/>
    <property type="match status" value="1"/>
</dbReference>
<dbReference type="InterPro" id="IPR011009">
    <property type="entry name" value="Kinase-like_dom_sf"/>
</dbReference>
<accession>A0AAD6E7K2</accession>
<dbReference type="InterPro" id="IPR002575">
    <property type="entry name" value="Aminoglycoside_PTrfase"/>
</dbReference>
<dbReference type="EC" id="2.7.11.1" evidence="1"/>
<dbReference type="Gene3D" id="3.90.1200.10">
    <property type="match status" value="1"/>
</dbReference>
<comment type="catalytic activity">
    <reaction evidence="6">
        <text>L-threonyl-[protein] + ATP = O-phospho-L-threonyl-[protein] + ADP + H(+)</text>
        <dbReference type="Rhea" id="RHEA:46608"/>
        <dbReference type="Rhea" id="RHEA-COMP:11060"/>
        <dbReference type="Rhea" id="RHEA-COMP:11605"/>
        <dbReference type="ChEBI" id="CHEBI:15378"/>
        <dbReference type="ChEBI" id="CHEBI:30013"/>
        <dbReference type="ChEBI" id="CHEBI:30616"/>
        <dbReference type="ChEBI" id="CHEBI:61977"/>
        <dbReference type="ChEBI" id="CHEBI:456216"/>
        <dbReference type="EC" id="2.7.11.1"/>
    </reaction>
</comment>
<dbReference type="GO" id="GO:0031177">
    <property type="term" value="F:phosphopantetheine binding"/>
    <property type="evidence" value="ECO:0007669"/>
    <property type="project" value="TreeGrafter"/>
</dbReference>
<dbReference type="PANTHER" id="PTHR45527:SF3">
    <property type="entry name" value="SIDEROPHORE SYNTHETASE (EUROFUNG)"/>
    <property type="match status" value="1"/>
</dbReference>
<comment type="caution">
    <text evidence="9">The sequence shown here is derived from an EMBL/GenBank/DDBJ whole genome shotgun (WGS) entry which is preliminary data.</text>
</comment>
<dbReference type="PROSITE" id="PS00109">
    <property type="entry name" value="PROTEIN_KINASE_TYR"/>
    <property type="match status" value="1"/>
</dbReference>
<dbReference type="Gene3D" id="3.40.50.12780">
    <property type="entry name" value="N-terminal domain of ligase-like"/>
    <property type="match status" value="1"/>
</dbReference>
<dbReference type="GO" id="GO:0043041">
    <property type="term" value="P:amino acid activation for nonribosomal peptide biosynthetic process"/>
    <property type="evidence" value="ECO:0007669"/>
    <property type="project" value="TreeGrafter"/>
</dbReference>
<dbReference type="Pfam" id="PF00501">
    <property type="entry name" value="AMP-binding"/>
    <property type="match status" value="1"/>
</dbReference>
<dbReference type="GeneID" id="81587666"/>
<dbReference type="Gene3D" id="1.10.1200.10">
    <property type="entry name" value="ACP-like"/>
    <property type="match status" value="1"/>
</dbReference>
<dbReference type="Pfam" id="PF01636">
    <property type="entry name" value="APH"/>
    <property type="match status" value="1"/>
</dbReference>
<dbReference type="GO" id="GO:0004674">
    <property type="term" value="F:protein serine/threonine kinase activity"/>
    <property type="evidence" value="ECO:0007669"/>
    <property type="project" value="UniProtKB-EC"/>
</dbReference>
<dbReference type="InterPro" id="IPR042099">
    <property type="entry name" value="ANL_N_sf"/>
</dbReference>
<keyword evidence="3" id="KW-0597">Phosphoprotein</keyword>
<dbReference type="PROSITE" id="PS50075">
    <property type="entry name" value="CARRIER"/>
    <property type="match status" value="1"/>
</dbReference>
<evidence type="ECO:0000256" key="3">
    <source>
        <dbReference type="ARBA" id="ARBA00022553"/>
    </source>
</evidence>
<dbReference type="Gene3D" id="3.30.559.30">
    <property type="entry name" value="Nonribosomal peptide synthetase, condensation domain"/>
    <property type="match status" value="2"/>
</dbReference>
<reference evidence="9" key="2">
    <citation type="submission" date="2023-01" db="EMBL/GenBank/DDBJ databases">
        <authorList>
            <person name="Petersen C."/>
        </authorList>
    </citation>
    <scope>NUCLEOTIDE SEQUENCE</scope>
    <source>
        <strain evidence="9">IBT 12815</strain>
    </source>
</reference>
<dbReference type="GO" id="GO:0005737">
    <property type="term" value="C:cytoplasm"/>
    <property type="evidence" value="ECO:0007669"/>
    <property type="project" value="TreeGrafter"/>
</dbReference>
<comment type="similarity">
    <text evidence="5">Belongs to the NRP synthetase family.</text>
</comment>
<dbReference type="InterPro" id="IPR036736">
    <property type="entry name" value="ACP-like_sf"/>
</dbReference>
<feature type="domain" description="Carrier" evidence="8">
    <location>
        <begin position="991"/>
        <end position="1067"/>
    </location>
</feature>
<dbReference type="Pfam" id="PF00668">
    <property type="entry name" value="Condensation"/>
    <property type="match status" value="1"/>
</dbReference>
<proteinExistence type="inferred from homology"/>
<evidence type="ECO:0000256" key="6">
    <source>
        <dbReference type="ARBA" id="ARBA00047899"/>
    </source>
</evidence>
<evidence type="ECO:0000256" key="1">
    <source>
        <dbReference type="ARBA" id="ARBA00012513"/>
    </source>
</evidence>
<dbReference type="CDD" id="cd05918">
    <property type="entry name" value="A_NRPS_SidN3_like"/>
    <property type="match status" value="1"/>
</dbReference>
<dbReference type="SUPFAM" id="SSF52777">
    <property type="entry name" value="CoA-dependent acyltransferases"/>
    <property type="match status" value="3"/>
</dbReference>
<dbReference type="InterPro" id="IPR009081">
    <property type="entry name" value="PP-bd_ACP"/>
</dbReference>
<comment type="catalytic activity">
    <reaction evidence="7">
        <text>L-seryl-[protein] + ATP = O-phospho-L-seryl-[protein] + ADP + H(+)</text>
        <dbReference type="Rhea" id="RHEA:17989"/>
        <dbReference type="Rhea" id="RHEA-COMP:9863"/>
        <dbReference type="Rhea" id="RHEA-COMP:11604"/>
        <dbReference type="ChEBI" id="CHEBI:15378"/>
        <dbReference type="ChEBI" id="CHEBI:29999"/>
        <dbReference type="ChEBI" id="CHEBI:30616"/>
        <dbReference type="ChEBI" id="CHEBI:83421"/>
        <dbReference type="ChEBI" id="CHEBI:456216"/>
        <dbReference type="EC" id="2.7.11.1"/>
    </reaction>
</comment>
<keyword evidence="10" id="KW-1185">Reference proteome</keyword>
<dbReference type="EMBL" id="JAQJAE010000003">
    <property type="protein sequence ID" value="KAJ5603411.1"/>
    <property type="molecule type" value="Genomic_DNA"/>
</dbReference>
<dbReference type="InterPro" id="IPR008266">
    <property type="entry name" value="Tyr_kinase_AS"/>
</dbReference>